<name>A0A2B2G2T3_BACCE</name>
<sequence>MASLIEIIIDADDRASAQFRHTSSEAKKMAAVIGGITIAASAMTPALLGGLGAVAALFGTAGLAAAGFGAIAFTTMSKAWGTAGDLEDAMLDVNAAMINNDAKGYAKAMAKVEAIMQSMTEEEKQAVVATIQLKNEWADMEQKMTPTSLRVMAESLDFLRLTMTNLFPSFQAVGESFAGMFAYMNTAIEQGRVDPFFEHMNTYAVPMFERVMLSAGNILKGFGGLMVAFAPLGIQFGDGMVDMTNKFAKWAWELQSNPGFQNFLNMVQVSTPVIFSLIGTIVDVLWKMIEVQFPFAIQVLQAADAFLKWSIESGALETVLRILGGALLVLIDNANWLLPLLGSLYLGFKALMIVKSVSDAFKVASDAGGLLMKAFRWLIPVTEGQTIAQTALNLATRLFPGVWIAAAIMGVVAAGVLLWQNWDTVSAYGKQLWKDIKKYWAEGSKWVEDSYNDMKKGAIDWWNDTSKKWNDTVNTVRTKSTEMYNSAVRNYNSMKADAKAYLSGMVEDAVNKFNNMVDAAWSGASAMWDAGVANAKGFANGVKSNLKGLGNDMWYGIKSMWDVAWNWATDFYKSGKGLLSSFTNGIISGFNDAIDAVWSGMKSIRQYLPFSPAKKGPLSDLDKSGEAFFPTWYEAAMTQIKPMEKAIGSAFSGVANSADVALAGTGLEAFTGGSTNMSVTITHKHEGSVKLDGSDLNELEMQVNQAVTGAGTGTTSFGFDKQVIRRN</sequence>
<keyword evidence="1" id="KW-0472">Membrane</keyword>
<keyword evidence="1" id="KW-0812">Transmembrane</keyword>
<comment type="caution">
    <text evidence="2">The sequence shown here is derived from an EMBL/GenBank/DDBJ whole genome shotgun (WGS) entry which is preliminary data.</text>
</comment>
<dbReference type="AlphaFoldDB" id="A0A2B2G2T3"/>
<organism evidence="2 3">
    <name type="scientific">Bacillus cereus</name>
    <dbReference type="NCBI Taxonomy" id="1396"/>
    <lineage>
        <taxon>Bacteria</taxon>
        <taxon>Bacillati</taxon>
        <taxon>Bacillota</taxon>
        <taxon>Bacilli</taxon>
        <taxon>Bacillales</taxon>
        <taxon>Bacillaceae</taxon>
        <taxon>Bacillus</taxon>
        <taxon>Bacillus cereus group</taxon>
    </lineage>
</organism>
<evidence type="ECO:0000256" key="1">
    <source>
        <dbReference type="SAM" id="Phobius"/>
    </source>
</evidence>
<proteinExistence type="predicted"/>
<accession>A0A2B2G2T3</accession>
<feature type="transmembrane region" description="Helical" evidence="1">
    <location>
        <begin position="263"/>
        <end position="286"/>
    </location>
</feature>
<evidence type="ECO:0000313" key="2">
    <source>
        <dbReference type="EMBL" id="PES98033.1"/>
    </source>
</evidence>
<gene>
    <name evidence="2" type="ORF">CN491_04240</name>
</gene>
<feature type="transmembrane region" description="Helical" evidence="1">
    <location>
        <begin position="54"/>
        <end position="73"/>
    </location>
</feature>
<feature type="transmembrane region" description="Helical" evidence="1">
    <location>
        <begin position="217"/>
        <end position="237"/>
    </location>
</feature>
<protein>
    <recommendedName>
        <fullName evidence="4">Phage tail tape measure protein</fullName>
    </recommendedName>
</protein>
<feature type="transmembrane region" description="Helical" evidence="1">
    <location>
        <begin position="29"/>
        <end position="48"/>
    </location>
</feature>
<evidence type="ECO:0008006" key="4">
    <source>
        <dbReference type="Google" id="ProtNLM"/>
    </source>
</evidence>
<evidence type="ECO:0000313" key="3">
    <source>
        <dbReference type="Proteomes" id="UP000220900"/>
    </source>
</evidence>
<dbReference type="RefSeq" id="WP_098266830.1">
    <property type="nucleotide sequence ID" value="NZ_NTZF01000004.1"/>
</dbReference>
<dbReference type="Proteomes" id="UP000220900">
    <property type="component" value="Unassembled WGS sequence"/>
</dbReference>
<feature type="transmembrane region" description="Helical" evidence="1">
    <location>
        <begin position="402"/>
        <end position="422"/>
    </location>
</feature>
<reference evidence="2 3" key="1">
    <citation type="submission" date="2017-09" db="EMBL/GenBank/DDBJ databases">
        <title>Large-scale bioinformatics analysis of Bacillus genomes uncovers conserved roles of natural products in bacterial physiology.</title>
        <authorList>
            <consortium name="Agbiome Team Llc"/>
            <person name="Bleich R.M."/>
            <person name="Grubbs K.J."/>
            <person name="Santa Maria K.C."/>
            <person name="Allen S.E."/>
            <person name="Farag S."/>
            <person name="Shank E.A."/>
            <person name="Bowers A."/>
        </authorList>
    </citation>
    <scope>NUCLEOTIDE SEQUENCE [LARGE SCALE GENOMIC DNA]</scope>
    <source>
        <strain evidence="2 3">AFS002368</strain>
    </source>
</reference>
<dbReference type="EMBL" id="NTZF01000004">
    <property type="protein sequence ID" value="PES98033.1"/>
    <property type="molecule type" value="Genomic_DNA"/>
</dbReference>
<keyword evidence="1" id="KW-1133">Transmembrane helix</keyword>